<dbReference type="InterPro" id="IPR036259">
    <property type="entry name" value="MFS_trans_sf"/>
</dbReference>
<feature type="transmembrane region" description="Helical" evidence="4">
    <location>
        <begin position="46"/>
        <end position="65"/>
    </location>
</feature>
<accession>A0A368U6R5</accession>
<comment type="caution">
    <text evidence="6">The sequence shown here is derived from an EMBL/GenBank/DDBJ whole genome shotgun (WGS) entry which is preliminary data.</text>
</comment>
<feature type="transmembrane region" description="Helical" evidence="4">
    <location>
        <begin position="77"/>
        <end position="94"/>
    </location>
</feature>
<protein>
    <submittedName>
        <fullName evidence="6">MFS transporter</fullName>
    </submittedName>
</protein>
<feature type="transmembrane region" description="Helical" evidence="4">
    <location>
        <begin position="337"/>
        <end position="358"/>
    </location>
</feature>
<feature type="transmembrane region" description="Helical" evidence="4">
    <location>
        <begin position="249"/>
        <end position="271"/>
    </location>
</feature>
<dbReference type="AlphaFoldDB" id="A0A368U6R5"/>
<gene>
    <name evidence="6" type="ORF">DU506_05435</name>
</gene>
<keyword evidence="2 4" id="KW-1133">Transmembrane helix</keyword>
<dbReference type="InterPro" id="IPR020846">
    <property type="entry name" value="MFS_dom"/>
</dbReference>
<feature type="transmembrane region" description="Helical" evidence="4">
    <location>
        <begin position="133"/>
        <end position="153"/>
    </location>
</feature>
<dbReference type="GO" id="GO:0005886">
    <property type="term" value="C:plasma membrane"/>
    <property type="evidence" value="ECO:0007669"/>
    <property type="project" value="TreeGrafter"/>
</dbReference>
<feature type="transmembrane region" description="Helical" evidence="4">
    <location>
        <begin position="280"/>
        <end position="298"/>
    </location>
</feature>
<proteinExistence type="predicted"/>
<evidence type="ECO:0000259" key="5">
    <source>
        <dbReference type="PROSITE" id="PS50850"/>
    </source>
</evidence>
<evidence type="ECO:0000256" key="1">
    <source>
        <dbReference type="ARBA" id="ARBA00022692"/>
    </source>
</evidence>
<keyword evidence="1 4" id="KW-0812">Transmembrane</keyword>
<evidence type="ECO:0000256" key="4">
    <source>
        <dbReference type="SAM" id="Phobius"/>
    </source>
</evidence>
<dbReference type="RefSeq" id="WP_114485929.1">
    <property type="nucleotide sequence ID" value="NZ_CBCSHM010000009.1"/>
</dbReference>
<dbReference type="OrthoDB" id="9781976at2"/>
<reference evidence="6 7" key="1">
    <citation type="submission" date="2018-07" db="EMBL/GenBank/DDBJ databases">
        <title>Halomonas rutogse sp. nov., isolated from Lake TangqianCo on Tibetan Plateau.</title>
        <authorList>
            <person name="Lu H."/>
            <person name="Xing P."/>
            <person name="Wu Q."/>
        </authorList>
    </citation>
    <scope>NUCLEOTIDE SEQUENCE [LARGE SCALE GENOMIC DNA]</scope>
    <source>
        <strain evidence="6 7">TQ8S</strain>
    </source>
</reference>
<feature type="domain" description="Major facilitator superfamily (MFS) profile" evidence="5">
    <location>
        <begin position="1"/>
        <end position="393"/>
    </location>
</feature>
<feature type="transmembrane region" description="Helical" evidence="4">
    <location>
        <begin position="100"/>
        <end position="121"/>
    </location>
</feature>
<keyword evidence="7" id="KW-1185">Reference proteome</keyword>
<evidence type="ECO:0000256" key="2">
    <source>
        <dbReference type="ARBA" id="ARBA00022989"/>
    </source>
</evidence>
<organism evidence="6 7">
    <name type="scientific">Vreelandella rituensis</name>
    <dbReference type="NCBI Taxonomy" id="2282306"/>
    <lineage>
        <taxon>Bacteria</taxon>
        <taxon>Pseudomonadati</taxon>
        <taxon>Pseudomonadota</taxon>
        <taxon>Gammaproteobacteria</taxon>
        <taxon>Oceanospirillales</taxon>
        <taxon>Halomonadaceae</taxon>
        <taxon>Vreelandella</taxon>
    </lineage>
</organism>
<feature type="transmembrane region" description="Helical" evidence="4">
    <location>
        <begin position="12"/>
        <end position="34"/>
    </location>
</feature>
<dbReference type="Pfam" id="PF07690">
    <property type="entry name" value="MFS_1"/>
    <property type="match status" value="1"/>
</dbReference>
<name>A0A368U6R5_9GAMM</name>
<feature type="transmembrane region" description="Helical" evidence="4">
    <location>
        <begin position="304"/>
        <end position="325"/>
    </location>
</feature>
<dbReference type="EMBL" id="QPIJ01000008">
    <property type="protein sequence ID" value="RCV92820.1"/>
    <property type="molecule type" value="Genomic_DNA"/>
</dbReference>
<dbReference type="InterPro" id="IPR011701">
    <property type="entry name" value="MFS"/>
</dbReference>
<keyword evidence="3 4" id="KW-0472">Membrane</keyword>
<evidence type="ECO:0000313" key="7">
    <source>
        <dbReference type="Proteomes" id="UP000253204"/>
    </source>
</evidence>
<dbReference type="PROSITE" id="PS50850">
    <property type="entry name" value="MFS"/>
    <property type="match status" value="1"/>
</dbReference>
<evidence type="ECO:0000256" key="3">
    <source>
        <dbReference type="ARBA" id="ARBA00023136"/>
    </source>
</evidence>
<dbReference type="SUPFAM" id="SSF103473">
    <property type="entry name" value="MFS general substrate transporter"/>
    <property type="match status" value="1"/>
</dbReference>
<feature type="transmembrane region" description="Helical" evidence="4">
    <location>
        <begin position="370"/>
        <end position="388"/>
    </location>
</feature>
<feature type="transmembrane region" description="Helical" evidence="4">
    <location>
        <begin position="165"/>
        <end position="185"/>
    </location>
</feature>
<dbReference type="GO" id="GO:0022857">
    <property type="term" value="F:transmembrane transporter activity"/>
    <property type="evidence" value="ECO:0007669"/>
    <property type="project" value="InterPro"/>
</dbReference>
<dbReference type="Gene3D" id="1.20.1250.20">
    <property type="entry name" value="MFS general substrate transporter like domains"/>
    <property type="match status" value="2"/>
</dbReference>
<evidence type="ECO:0000313" key="6">
    <source>
        <dbReference type="EMBL" id="RCV92820.1"/>
    </source>
</evidence>
<feature type="transmembrane region" description="Helical" evidence="4">
    <location>
        <begin position="216"/>
        <end position="237"/>
    </location>
</feature>
<dbReference type="Proteomes" id="UP000253204">
    <property type="component" value="Unassembled WGS sequence"/>
</dbReference>
<dbReference type="PANTHER" id="PTHR23521:SF3">
    <property type="entry name" value="MFS TRANSPORTER"/>
    <property type="match status" value="1"/>
</dbReference>
<dbReference type="PANTHER" id="PTHR23521">
    <property type="entry name" value="TRANSPORTER MFS SUPERFAMILY"/>
    <property type="match status" value="1"/>
</dbReference>
<sequence>MLVSLLTRHPLATIVIAQLFGTSLWFSVNGVGLALSEAVGLSERGLGLLTIAVQAGFISGTLMIATTGLADRVQASRLFACSAVAGALCNAAFIDMAESLSLAVIARFFTGLCLAGIYPLGMKLVVSWTPSHAGAALGWLVGMLTLGTASPHLLRGLTLALPWQWPLLLASLLALIAAVLILRLGDGPHLPGPAKGGRPWVGLAAFRVNNFRATALGYFGHCWELYAFWALVPYLVSREVARLGWDPSWLPWLAFLVIALGLPGCVGGGWLSRRMGSDRVAVGALAVSGTLCLVYPFLGGSSPLLLLGLLAIWGLCVIADSPQFSALASVTAPRERLGAALAIMNAIGFALTIPAIALTTTLWSSQQLAVLWWLLPGPVLGLLAMRFYSPGRAIATSSA</sequence>